<dbReference type="RefSeq" id="XP_034241198.1">
    <property type="nucleotide sequence ID" value="XM_034385307.1"/>
</dbReference>
<dbReference type="AlphaFoldDB" id="A0A6P8YML7"/>
<dbReference type="PANTHER" id="PTHR23080">
    <property type="entry name" value="THAP DOMAIN PROTEIN"/>
    <property type="match status" value="1"/>
</dbReference>
<evidence type="ECO:0000256" key="6">
    <source>
        <dbReference type="PROSITE-ProRule" id="PRU00309"/>
    </source>
</evidence>
<dbReference type="Gene3D" id="6.20.210.20">
    <property type="entry name" value="THAP domain"/>
    <property type="match status" value="1"/>
</dbReference>
<keyword evidence="4" id="KW-0862">Zinc</keyword>
<evidence type="ECO:0000256" key="1">
    <source>
        <dbReference type="ARBA" id="ARBA00001968"/>
    </source>
</evidence>
<name>A0A6P8YML7_THRPL</name>
<dbReference type="Pfam" id="PF05485">
    <property type="entry name" value="THAP"/>
    <property type="match status" value="1"/>
</dbReference>
<evidence type="ECO:0000256" key="7">
    <source>
        <dbReference type="SAM" id="MobiDB-lite"/>
    </source>
</evidence>
<keyword evidence="2" id="KW-0479">Metal-binding</keyword>
<dbReference type="InParanoid" id="A0A6P8YML7"/>
<dbReference type="InterPro" id="IPR027806">
    <property type="entry name" value="HARBI1_dom"/>
</dbReference>
<evidence type="ECO:0000256" key="5">
    <source>
        <dbReference type="ARBA" id="ARBA00023125"/>
    </source>
</evidence>
<dbReference type="PANTHER" id="PTHR23080:SF141">
    <property type="entry name" value="TRANSPOSASE HELIX-TURN-HELIX DOMAIN-CONTAINING PROTEIN"/>
    <property type="match status" value="1"/>
</dbReference>
<gene>
    <name evidence="10" type="primary">LOC117645250</name>
</gene>
<feature type="region of interest" description="Disordered" evidence="7">
    <location>
        <begin position="155"/>
        <end position="176"/>
    </location>
</feature>
<keyword evidence="5 6" id="KW-0238">DNA-binding</keyword>
<keyword evidence="9" id="KW-1185">Reference proteome</keyword>
<dbReference type="Proteomes" id="UP000515158">
    <property type="component" value="Unplaced"/>
</dbReference>
<sequence length="474" mass="53924">MEEHGYAVSADQHAKKRKSNSSTYCCVPQCNNYAQEGLRFHLFPKEKTLREAWKVVLKMGKQVTNSDRVCSEHFSPSDYLPQAKPTAVRHLKKIAVPSLKLPVRSCDRPESSPRKKQRMARKMRAASRQVNATSRDEEKRLSEDEILVVEEADVIGGNEEEQPHNEPPPVPTRKEVSTQSEKFSLLSLIQEPSKLFTFTGLSSFETFDNIVLCTERIMPDTSKFLLSVRLRVALCLTKLKLNVSYAALSVLFGVTDETCSHYFRHTVQVLANILKGVLYFPSKEEILDNIPKCFRKYVHTRIVLDCAEVPVEKPKCLRERILTYSQYKGRHTLKFLVGVSPSGMITFLSSLFGGRASDKRIVIESKVLDKCDYNDGIMVDKGFKIDQECLLRNLRLIRPPFVRKKQPLTKAEALQCVDIAAARVHVERAIKQLRDFDILSEQVSGHLVPYMNHILRVCGALVNLSSPILAMERF</sequence>
<organism evidence="10">
    <name type="scientific">Thrips palmi</name>
    <name type="common">Melon thrips</name>
    <dbReference type="NCBI Taxonomy" id="161013"/>
    <lineage>
        <taxon>Eukaryota</taxon>
        <taxon>Metazoa</taxon>
        <taxon>Ecdysozoa</taxon>
        <taxon>Arthropoda</taxon>
        <taxon>Hexapoda</taxon>
        <taxon>Insecta</taxon>
        <taxon>Pterygota</taxon>
        <taxon>Neoptera</taxon>
        <taxon>Paraneoptera</taxon>
        <taxon>Thysanoptera</taxon>
        <taxon>Terebrantia</taxon>
        <taxon>Thripoidea</taxon>
        <taxon>Thripidae</taxon>
        <taxon>Thrips</taxon>
    </lineage>
</organism>
<evidence type="ECO:0000313" key="10">
    <source>
        <dbReference type="RefSeq" id="XP_034241198.1"/>
    </source>
</evidence>
<dbReference type="PROSITE" id="PS50950">
    <property type="entry name" value="ZF_THAP"/>
    <property type="match status" value="1"/>
</dbReference>
<evidence type="ECO:0000256" key="4">
    <source>
        <dbReference type="ARBA" id="ARBA00022833"/>
    </source>
</evidence>
<dbReference type="GeneID" id="117645250"/>
<dbReference type="InterPro" id="IPR027805">
    <property type="entry name" value="Transposase_HTH_dom"/>
</dbReference>
<dbReference type="Pfam" id="PF13359">
    <property type="entry name" value="DDE_Tnp_4"/>
    <property type="match status" value="1"/>
</dbReference>
<dbReference type="Pfam" id="PF13613">
    <property type="entry name" value="HTH_Tnp_4"/>
    <property type="match status" value="1"/>
</dbReference>
<dbReference type="OrthoDB" id="6504129at2759"/>
<comment type="cofactor">
    <cofactor evidence="1">
        <name>a divalent metal cation</name>
        <dbReference type="ChEBI" id="CHEBI:60240"/>
    </cofactor>
</comment>
<feature type="region of interest" description="Disordered" evidence="7">
    <location>
        <begin position="103"/>
        <end position="137"/>
    </location>
</feature>
<proteinExistence type="predicted"/>
<evidence type="ECO:0000256" key="2">
    <source>
        <dbReference type="ARBA" id="ARBA00022723"/>
    </source>
</evidence>
<dbReference type="GO" id="GO:0003677">
    <property type="term" value="F:DNA binding"/>
    <property type="evidence" value="ECO:0007669"/>
    <property type="project" value="UniProtKB-UniRule"/>
</dbReference>
<dbReference type="KEGG" id="tpal:117645250"/>
<dbReference type="SUPFAM" id="SSF57716">
    <property type="entry name" value="Glucocorticoid receptor-like (DNA-binding domain)"/>
    <property type="match status" value="1"/>
</dbReference>
<feature type="compositionally biased region" description="Basic residues" evidence="7">
    <location>
        <begin position="114"/>
        <end position="125"/>
    </location>
</feature>
<protein>
    <submittedName>
        <fullName evidence="10">Uncharacterized protein LOC117645250</fullName>
    </submittedName>
</protein>
<evidence type="ECO:0000256" key="3">
    <source>
        <dbReference type="ARBA" id="ARBA00022771"/>
    </source>
</evidence>
<keyword evidence="3 6" id="KW-0863">Zinc-finger</keyword>
<feature type="domain" description="THAP-type" evidence="8">
    <location>
        <begin position="21"/>
        <end position="100"/>
    </location>
</feature>
<dbReference type="InterPro" id="IPR038441">
    <property type="entry name" value="THAP_Znf_sf"/>
</dbReference>
<accession>A0A6P8YML7</accession>
<evidence type="ECO:0000313" key="9">
    <source>
        <dbReference type="Proteomes" id="UP000515158"/>
    </source>
</evidence>
<evidence type="ECO:0000259" key="8">
    <source>
        <dbReference type="PROSITE" id="PS50950"/>
    </source>
</evidence>
<dbReference type="SMART" id="SM00980">
    <property type="entry name" value="THAP"/>
    <property type="match status" value="1"/>
</dbReference>
<dbReference type="SMART" id="SM00692">
    <property type="entry name" value="DM3"/>
    <property type="match status" value="1"/>
</dbReference>
<dbReference type="InterPro" id="IPR006612">
    <property type="entry name" value="THAP_Znf"/>
</dbReference>
<reference evidence="10" key="1">
    <citation type="submission" date="2025-08" db="UniProtKB">
        <authorList>
            <consortium name="RefSeq"/>
        </authorList>
    </citation>
    <scope>IDENTIFICATION</scope>
    <source>
        <tissue evidence="10">Total insect</tissue>
    </source>
</reference>
<dbReference type="GO" id="GO:0008270">
    <property type="term" value="F:zinc ion binding"/>
    <property type="evidence" value="ECO:0007669"/>
    <property type="project" value="UniProtKB-KW"/>
</dbReference>